<dbReference type="AlphaFoldDB" id="A0A484ZK87"/>
<evidence type="ECO:0000313" key="1">
    <source>
        <dbReference type="EMBL" id="VFS48997.1"/>
    </source>
</evidence>
<protein>
    <submittedName>
        <fullName evidence="1">Uncharacterized protein</fullName>
    </submittedName>
</protein>
<proteinExistence type="predicted"/>
<gene>
    <name evidence="1" type="ORF">NCTC12282_03482</name>
</gene>
<dbReference type="EMBL" id="CAADJA010000002">
    <property type="protein sequence ID" value="VFS48997.1"/>
    <property type="molecule type" value="Genomic_DNA"/>
</dbReference>
<evidence type="ECO:0000313" key="2">
    <source>
        <dbReference type="Proteomes" id="UP000373449"/>
    </source>
</evidence>
<dbReference type="RefSeq" id="WP_127526448.1">
    <property type="nucleotide sequence ID" value="NZ_CAADJA010000002.1"/>
</dbReference>
<sequence>MMTTPGSNNIEKSVVIRDSDIRRLKFYVEYMKSLLSNNKNLDVDCTSINEKLATEYPSIIERKSFVDNMKKECNRFILPKKEFNWIKVNDRVCFWVWLMIRDIRNKYLPIRNDLLDLAHPAFYDVLVINKVPASTKERYDAIIELFDGLRTDIGFIRYYFYQLKIEIQHVYKFSTSFNWLKKENKKQCQWALEYIKGSGVINQYESMLTPMSKKEIHSTVIAAFDSWHALDAVKELFLIKIKKAWGQKKYRDEISDKKLLNTYISKNAKDKLDMMTSTNKKKIHEMIEMMIDNEYKKYQ</sequence>
<dbReference type="Proteomes" id="UP000373449">
    <property type="component" value="Unassembled WGS sequence"/>
</dbReference>
<name>A0A484ZK87_9GAMM</name>
<organism evidence="1 2">
    <name type="scientific">Budvicia aquatica</name>
    <dbReference type="NCBI Taxonomy" id="82979"/>
    <lineage>
        <taxon>Bacteria</taxon>
        <taxon>Pseudomonadati</taxon>
        <taxon>Pseudomonadota</taxon>
        <taxon>Gammaproteobacteria</taxon>
        <taxon>Enterobacterales</taxon>
        <taxon>Budviciaceae</taxon>
        <taxon>Budvicia</taxon>
    </lineage>
</organism>
<dbReference type="OrthoDB" id="6713157at2"/>
<accession>A0A484ZK87</accession>
<reference evidence="1 2" key="1">
    <citation type="submission" date="2019-03" db="EMBL/GenBank/DDBJ databases">
        <authorList>
            <consortium name="Pathogen Informatics"/>
        </authorList>
    </citation>
    <scope>NUCLEOTIDE SEQUENCE [LARGE SCALE GENOMIC DNA]</scope>
    <source>
        <strain evidence="1 2">NCTC12282</strain>
    </source>
</reference>